<evidence type="ECO:0000259" key="13">
    <source>
        <dbReference type="PROSITE" id="PS50885"/>
    </source>
</evidence>
<dbReference type="STRING" id="47500.AF333_07060"/>
<dbReference type="CDD" id="cd11386">
    <property type="entry name" value="MCP_signal"/>
    <property type="match status" value="1"/>
</dbReference>
<dbReference type="InterPro" id="IPR003660">
    <property type="entry name" value="HAMP_dom"/>
</dbReference>
<dbReference type="PROSITE" id="PS50885">
    <property type="entry name" value="HAMP"/>
    <property type="match status" value="1"/>
</dbReference>
<evidence type="ECO:0000256" key="3">
    <source>
        <dbReference type="ARBA" id="ARBA00022481"/>
    </source>
</evidence>
<dbReference type="InterPro" id="IPR004089">
    <property type="entry name" value="MCPsignal_dom"/>
</dbReference>
<comment type="similarity">
    <text evidence="9">Belongs to the methyl-accepting chemotaxis (MCP) protein family.</text>
</comment>
<dbReference type="Pfam" id="PF00015">
    <property type="entry name" value="MCPsignal"/>
    <property type="match status" value="1"/>
</dbReference>
<evidence type="ECO:0000256" key="11">
    <source>
        <dbReference type="SAM" id="Phobius"/>
    </source>
</evidence>
<feature type="domain" description="HAMP" evidence="13">
    <location>
        <begin position="305"/>
        <end position="357"/>
    </location>
</feature>
<dbReference type="SMART" id="SM00283">
    <property type="entry name" value="MA"/>
    <property type="match status" value="1"/>
</dbReference>
<keyword evidence="6 11" id="KW-1133">Transmembrane helix</keyword>
<dbReference type="InterPro" id="IPR029151">
    <property type="entry name" value="Sensor-like_sf"/>
</dbReference>
<dbReference type="GeneID" id="42304957"/>
<keyword evidence="7 11" id="KW-0472">Membrane</keyword>
<evidence type="ECO:0000256" key="6">
    <source>
        <dbReference type="ARBA" id="ARBA00022989"/>
    </source>
</evidence>
<dbReference type="AlphaFoldDB" id="A0A0D1XQC0"/>
<comment type="subcellular location">
    <subcellularLocation>
        <location evidence="1">Cell membrane</location>
        <topology evidence="1">Multi-pass membrane protein</topology>
    </subcellularLocation>
</comment>
<organism evidence="14 16">
    <name type="scientific">Aneurinibacillus migulanus</name>
    <name type="common">Bacillus migulanus</name>
    <dbReference type="NCBI Taxonomy" id="47500"/>
    <lineage>
        <taxon>Bacteria</taxon>
        <taxon>Bacillati</taxon>
        <taxon>Bacillota</taxon>
        <taxon>Bacilli</taxon>
        <taxon>Bacillales</taxon>
        <taxon>Paenibacillaceae</taxon>
        <taxon>Aneurinibacillus group</taxon>
        <taxon>Aneurinibacillus</taxon>
    </lineage>
</organism>
<dbReference type="Pfam" id="PF00672">
    <property type="entry name" value="HAMP"/>
    <property type="match status" value="1"/>
</dbReference>
<evidence type="ECO:0000256" key="5">
    <source>
        <dbReference type="ARBA" id="ARBA00022692"/>
    </source>
</evidence>
<dbReference type="PROSITE" id="PS50111">
    <property type="entry name" value="CHEMOTAXIS_TRANSDUC_2"/>
    <property type="match status" value="1"/>
</dbReference>
<evidence type="ECO:0000259" key="12">
    <source>
        <dbReference type="PROSITE" id="PS50111"/>
    </source>
</evidence>
<dbReference type="Gene3D" id="1.10.287.950">
    <property type="entry name" value="Methyl-accepting chemotaxis protein"/>
    <property type="match status" value="1"/>
</dbReference>
<evidence type="ECO:0000256" key="9">
    <source>
        <dbReference type="ARBA" id="ARBA00029447"/>
    </source>
</evidence>
<keyword evidence="4" id="KW-0145">Chemotaxis</keyword>
<dbReference type="SUPFAM" id="SSF58104">
    <property type="entry name" value="Methyl-accepting chemotaxis protein (MCP) signaling domain"/>
    <property type="match status" value="1"/>
</dbReference>
<evidence type="ECO:0000256" key="10">
    <source>
        <dbReference type="PROSITE-ProRule" id="PRU00284"/>
    </source>
</evidence>
<dbReference type="PATRIC" id="fig|47500.8.peg.6053"/>
<dbReference type="EMBL" id="LGUG01000004">
    <property type="protein sequence ID" value="KON95273.1"/>
    <property type="molecule type" value="Genomic_DNA"/>
</dbReference>
<dbReference type="Gene3D" id="1.10.8.500">
    <property type="entry name" value="HAMP domain in histidine kinase"/>
    <property type="match status" value="1"/>
</dbReference>
<evidence type="ECO:0000256" key="7">
    <source>
        <dbReference type="ARBA" id="ARBA00023136"/>
    </source>
</evidence>
<dbReference type="CDD" id="cd06225">
    <property type="entry name" value="HAMP"/>
    <property type="match status" value="1"/>
</dbReference>
<proteinExistence type="inferred from homology"/>
<dbReference type="GO" id="GO:0007165">
    <property type="term" value="P:signal transduction"/>
    <property type="evidence" value="ECO:0007669"/>
    <property type="project" value="UniProtKB-KW"/>
</dbReference>
<sequence>MRKDQHHRNARWGVRARLNIAFAFILLVPSLLIGYFSYQTARSNVERQLGEAANESVRLLNHTINQMLQAKKQEVEFLAGYIQAGTIKDGNVPAIRAMMARFQETQPMLERTYIGTEMGIFIKWPMTQMAKGYDPRQRPWYRDAVSQPGKTVITSPYIAASSKNMVVTIARMTKDGKGVVGMDVSLKKLADITRQMKIGQHGYAFITDKEGNVIVHPLYESGKKLSDVTWLQPVLQTASGETEVVVEGEEREIVHVTNEDTGWKIGGTMLKQEVDNAANPVLYTTIVVILITTIVGAVLVYILVSSMTSRLRRLMIGADKIKEGDLREHIQAKTDDEFGQLGHSFNRMNESLRDIVTHMNDTAEHLAASSEELSSSSDQTKAASRRITDIVHRVVTEYKSQEEQVAITSDTVKEMATAVQHIAVHAGNVSDSAVRTSDLSGEGRQAIETVSQKMNGIYETVRQLDKKMEVLDNRSREIGSIVAFINEISEQTNLLSLNAAIEAARAGEHGRGFAVVADEVRKLASQTGEASHRIAQEIYSIQREIQDTVEAMKQGATEVEDGIHTVAFAGESFSEIAKAIQEVTGQMQEISASSEQMAASTEDVVAAMNCIAEITSENKLSLQNISQATDEQLSSMEKISTSSHSLAHLADQMQQQLRRFKL</sequence>
<keyword evidence="5 11" id="KW-0812">Transmembrane</keyword>
<dbReference type="SMART" id="SM00304">
    <property type="entry name" value="HAMP"/>
    <property type="match status" value="2"/>
</dbReference>
<dbReference type="Proteomes" id="UP000037269">
    <property type="component" value="Unassembled WGS sequence"/>
</dbReference>
<accession>A0A0D1XQC0</accession>
<keyword evidence="3" id="KW-0488">Methylation</keyword>
<dbReference type="PANTHER" id="PTHR32089">
    <property type="entry name" value="METHYL-ACCEPTING CHEMOTAXIS PROTEIN MCPB"/>
    <property type="match status" value="1"/>
</dbReference>
<reference evidence="15 17" key="2">
    <citation type="submission" date="2016-10" db="EMBL/GenBank/DDBJ databases">
        <authorList>
            <person name="de Groot N.N."/>
        </authorList>
    </citation>
    <scope>NUCLEOTIDE SEQUENCE [LARGE SCALE GENOMIC DNA]</scope>
    <source>
        <strain evidence="15 17">DSM 2895</strain>
    </source>
</reference>
<evidence type="ECO:0000313" key="14">
    <source>
        <dbReference type="EMBL" id="KON95273.1"/>
    </source>
</evidence>
<keyword evidence="16" id="KW-1185">Reference proteome</keyword>
<evidence type="ECO:0000313" key="17">
    <source>
        <dbReference type="Proteomes" id="UP000182836"/>
    </source>
</evidence>
<evidence type="ECO:0000256" key="1">
    <source>
        <dbReference type="ARBA" id="ARBA00004651"/>
    </source>
</evidence>
<dbReference type="Proteomes" id="UP000182836">
    <property type="component" value="Unassembled WGS sequence"/>
</dbReference>
<feature type="transmembrane region" description="Helical" evidence="11">
    <location>
        <begin position="20"/>
        <end position="38"/>
    </location>
</feature>
<dbReference type="PANTHER" id="PTHR32089:SF114">
    <property type="entry name" value="METHYL-ACCEPTING CHEMOTAXIS PROTEIN MCPB"/>
    <property type="match status" value="1"/>
</dbReference>
<name>A0A0D1XQC0_ANEMI</name>
<evidence type="ECO:0000313" key="15">
    <source>
        <dbReference type="EMBL" id="SDI64424.1"/>
    </source>
</evidence>
<protein>
    <submittedName>
        <fullName evidence="15">Methyl-accepting chemotaxis sensory transducer with TarH sensor</fullName>
    </submittedName>
</protein>
<gene>
    <name evidence="14" type="ORF">AF333_07060</name>
    <name evidence="15" type="ORF">SAMN04487909_10618</name>
</gene>
<dbReference type="InterPro" id="IPR033479">
    <property type="entry name" value="dCache_1"/>
</dbReference>
<dbReference type="GO" id="GO:0006935">
    <property type="term" value="P:chemotaxis"/>
    <property type="evidence" value="ECO:0007669"/>
    <property type="project" value="UniProtKB-KW"/>
</dbReference>
<dbReference type="CDD" id="cd12912">
    <property type="entry name" value="PDC2_MCP_like"/>
    <property type="match status" value="1"/>
</dbReference>
<evidence type="ECO:0000256" key="8">
    <source>
        <dbReference type="ARBA" id="ARBA00023224"/>
    </source>
</evidence>
<keyword evidence="2" id="KW-1003">Cell membrane</keyword>
<dbReference type="OrthoDB" id="243053at2"/>
<evidence type="ECO:0000313" key="16">
    <source>
        <dbReference type="Proteomes" id="UP000037269"/>
    </source>
</evidence>
<feature type="transmembrane region" description="Helical" evidence="11">
    <location>
        <begin position="281"/>
        <end position="304"/>
    </location>
</feature>
<dbReference type="EMBL" id="FNED01000006">
    <property type="protein sequence ID" value="SDI64424.1"/>
    <property type="molecule type" value="Genomic_DNA"/>
</dbReference>
<keyword evidence="8 10" id="KW-0807">Transducer</keyword>
<dbReference type="GO" id="GO:0005886">
    <property type="term" value="C:plasma membrane"/>
    <property type="evidence" value="ECO:0007669"/>
    <property type="project" value="UniProtKB-SubCell"/>
</dbReference>
<dbReference type="CDD" id="cd12913">
    <property type="entry name" value="PDC1_MCP_like"/>
    <property type="match status" value="1"/>
</dbReference>
<dbReference type="SUPFAM" id="SSF103190">
    <property type="entry name" value="Sensory domain-like"/>
    <property type="match status" value="1"/>
</dbReference>
<dbReference type="Pfam" id="PF02743">
    <property type="entry name" value="dCache_1"/>
    <property type="match status" value="1"/>
</dbReference>
<evidence type="ECO:0000256" key="4">
    <source>
        <dbReference type="ARBA" id="ARBA00022500"/>
    </source>
</evidence>
<dbReference type="Gene3D" id="3.30.450.20">
    <property type="entry name" value="PAS domain"/>
    <property type="match status" value="2"/>
</dbReference>
<feature type="domain" description="Methyl-accepting transducer" evidence="12">
    <location>
        <begin position="376"/>
        <end position="612"/>
    </location>
</feature>
<evidence type="ECO:0000256" key="2">
    <source>
        <dbReference type="ARBA" id="ARBA00022475"/>
    </source>
</evidence>
<reference evidence="14 16" key="1">
    <citation type="submission" date="2015-07" db="EMBL/GenBank/DDBJ databases">
        <title>Fjat-14205 dsm 2895.</title>
        <authorList>
            <person name="Liu B."/>
            <person name="Wang J."/>
            <person name="Zhu Y."/>
            <person name="Liu G."/>
            <person name="Chen Q."/>
            <person name="Chen Z."/>
            <person name="Lan J."/>
            <person name="Che J."/>
            <person name="Ge C."/>
            <person name="Shi H."/>
            <person name="Pan Z."/>
            <person name="Liu X."/>
        </authorList>
    </citation>
    <scope>NUCLEOTIDE SEQUENCE [LARGE SCALE GENOMIC DNA]</scope>
    <source>
        <strain evidence="14 16">DSM 2895</strain>
    </source>
</reference>
<dbReference type="RefSeq" id="WP_043065462.1">
    <property type="nucleotide sequence ID" value="NZ_BJOA01000018.1"/>
</dbReference>